<evidence type="ECO:0000313" key="8">
    <source>
        <dbReference type="Proteomes" id="UP001180715"/>
    </source>
</evidence>
<dbReference type="NCBIfam" id="NF003765">
    <property type="entry name" value="PRK05359.1"/>
    <property type="match status" value="1"/>
</dbReference>
<keyword evidence="8" id="KW-1185">Reference proteome</keyword>
<feature type="compositionally biased region" description="Basic and acidic residues" evidence="5">
    <location>
        <begin position="1"/>
        <end position="15"/>
    </location>
</feature>
<gene>
    <name evidence="7" type="ORF">J2S67_000876</name>
</gene>
<dbReference type="PANTHER" id="PTHR11046:SF0">
    <property type="entry name" value="OLIGORIBONUCLEASE, MITOCHONDRIAL"/>
    <property type="match status" value="1"/>
</dbReference>
<reference evidence="7" key="1">
    <citation type="submission" date="2023-07" db="EMBL/GenBank/DDBJ databases">
        <title>Sequencing the genomes of 1000 actinobacteria strains.</title>
        <authorList>
            <person name="Klenk H.-P."/>
        </authorList>
    </citation>
    <scope>NUCLEOTIDE SEQUENCE</scope>
    <source>
        <strain evidence="7">DSM 13068</strain>
    </source>
</reference>
<keyword evidence="4" id="KW-0269">Exonuclease</keyword>
<protein>
    <submittedName>
        <fullName evidence="7">Oligoribonuclease</fullName>
        <ecNumber evidence="7">3.1.-.-</ecNumber>
    </submittedName>
</protein>
<dbReference type="SMART" id="SM00479">
    <property type="entry name" value="EXOIII"/>
    <property type="match status" value="1"/>
</dbReference>
<keyword evidence="2" id="KW-0540">Nuclease</keyword>
<proteinExistence type="inferred from homology"/>
<dbReference type="EC" id="3.1.-.-" evidence="7"/>
<evidence type="ECO:0000313" key="7">
    <source>
        <dbReference type="EMBL" id="MDR7293608.1"/>
    </source>
</evidence>
<evidence type="ECO:0000256" key="5">
    <source>
        <dbReference type="SAM" id="MobiDB-lite"/>
    </source>
</evidence>
<evidence type="ECO:0000259" key="6">
    <source>
        <dbReference type="SMART" id="SM00479"/>
    </source>
</evidence>
<evidence type="ECO:0000256" key="3">
    <source>
        <dbReference type="ARBA" id="ARBA00022801"/>
    </source>
</evidence>
<dbReference type="PANTHER" id="PTHR11046">
    <property type="entry name" value="OLIGORIBONUCLEASE, MITOCHONDRIAL"/>
    <property type="match status" value="1"/>
</dbReference>
<dbReference type="EMBL" id="JAVDXX010000001">
    <property type="protein sequence ID" value="MDR7293608.1"/>
    <property type="molecule type" value="Genomic_DNA"/>
</dbReference>
<keyword evidence="3 7" id="KW-0378">Hydrolase</keyword>
<dbReference type="InterPro" id="IPR012337">
    <property type="entry name" value="RNaseH-like_sf"/>
</dbReference>
<dbReference type="Pfam" id="PF00929">
    <property type="entry name" value="RNase_T"/>
    <property type="match status" value="1"/>
</dbReference>
<evidence type="ECO:0000256" key="2">
    <source>
        <dbReference type="ARBA" id="ARBA00022722"/>
    </source>
</evidence>
<feature type="domain" description="Exonuclease" evidence="6">
    <location>
        <begin position="39"/>
        <end position="213"/>
    </location>
</feature>
<sequence length="217" mass="23897">MESRSDHATKSDQVHHSGSAIGTKPTSHNSRTLGRDDMPLVWIDCEMTGLDAVNDALIEVAVIITDAQLQPVDEGISVVIKPLAGAIERMDDFVTRMHTNSGLLEELDAGVSMQAAQDSVLSYIQRFVPEAGIALLAGNSVGNDRLFLARDMPEVIDHLHYRIVDVSSIKELARRWYPQDFDAAPAKTGNHRALGDIQDSIDELAYYRRTIMKAARS</sequence>
<accession>A0ABU1YZ45</accession>
<organism evidence="7 8">
    <name type="scientific">Pseudoglutamicibacter albus</name>
    <dbReference type="NCBI Taxonomy" id="98671"/>
    <lineage>
        <taxon>Bacteria</taxon>
        <taxon>Bacillati</taxon>
        <taxon>Actinomycetota</taxon>
        <taxon>Actinomycetes</taxon>
        <taxon>Micrococcales</taxon>
        <taxon>Micrococcaceae</taxon>
        <taxon>Pseudoglutamicibacter</taxon>
    </lineage>
</organism>
<dbReference type="Proteomes" id="UP001180715">
    <property type="component" value="Unassembled WGS sequence"/>
</dbReference>
<name>A0ABU1YZ45_9MICC</name>
<evidence type="ECO:0000256" key="4">
    <source>
        <dbReference type="ARBA" id="ARBA00022839"/>
    </source>
</evidence>
<dbReference type="CDD" id="cd06135">
    <property type="entry name" value="Orn"/>
    <property type="match status" value="1"/>
</dbReference>
<dbReference type="InterPro" id="IPR022894">
    <property type="entry name" value="Oligoribonuclease"/>
</dbReference>
<comment type="similarity">
    <text evidence="1">Belongs to the oligoribonuclease family.</text>
</comment>
<dbReference type="InterPro" id="IPR013520">
    <property type="entry name" value="Ribonucl_H"/>
</dbReference>
<dbReference type="SUPFAM" id="SSF53098">
    <property type="entry name" value="Ribonuclease H-like"/>
    <property type="match status" value="1"/>
</dbReference>
<evidence type="ECO:0000256" key="1">
    <source>
        <dbReference type="ARBA" id="ARBA00009921"/>
    </source>
</evidence>
<comment type="caution">
    <text evidence="7">The sequence shown here is derived from an EMBL/GenBank/DDBJ whole genome shotgun (WGS) entry which is preliminary data.</text>
</comment>
<dbReference type="InterPro" id="IPR036397">
    <property type="entry name" value="RNaseH_sf"/>
</dbReference>
<dbReference type="Gene3D" id="3.30.420.10">
    <property type="entry name" value="Ribonuclease H-like superfamily/Ribonuclease H"/>
    <property type="match status" value="1"/>
</dbReference>
<dbReference type="GO" id="GO:0016787">
    <property type="term" value="F:hydrolase activity"/>
    <property type="evidence" value="ECO:0007669"/>
    <property type="project" value="UniProtKB-KW"/>
</dbReference>
<feature type="region of interest" description="Disordered" evidence="5">
    <location>
        <begin position="1"/>
        <end position="33"/>
    </location>
</feature>